<name>A0A7C2K1L3_UNCW3</name>
<keyword evidence="3" id="KW-0805">Transcription regulation</keyword>
<gene>
    <name evidence="6" type="ORF">ENQ77_01290</name>
</gene>
<keyword evidence="4" id="KW-0804">Transcription</keyword>
<dbReference type="Pfam" id="PF25601">
    <property type="entry name" value="AAA_lid_14"/>
    <property type="match status" value="1"/>
</dbReference>
<reference evidence="6" key="1">
    <citation type="journal article" date="2020" name="mSystems">
        <title>Genome- and Community-Level Interaction Insights into Carbon Utilization and Element Cycling Functions of Hydrothermarchaeota in Hydrothermal Sediment.</title>
        <authorList>
            <person name="Zhou Z."/>
            <person name="Liu Y."/>
            <person name="Xu W."/>
            <person name="Pan J."/>
            <person name="Luo Z.H."/>
            <person name="Li M."/>
        </authorList>
    </citation>
    <scope>NUCLEOTIDE SEQUENCE [LARGE SCALE GENOMIC DNA]</scope>
    <source>
        <strain evidence="6">SpSt-34</strain>
    </source>
</reference>
<dbReference type="PANTHER" id="PTHR32071">
    <property type="entry name" value="TRANSCRIPTIONAL REGULATORY PROTEIN"/>
    <property type="match status" value="1"/>
</dbReference>
<dbReference type="EMBL" id="DSOL01000032">
    <property type="protein sequence ID" value="HEN27307.1"/>
    <property type="molecule type" value="Genomic_DNA"/>
</dbReference>
<keyword evidence="1" id="KW-0547">Nucleotide-binding</keyword>
<dbReference type="AlphaFoldDB" id="A0A7C2K1L3"/>
<accession>A0A7C2K1L3</accession>
<dbReference type="GO" id="GO:0005524">
    <property type="term" value="F:ATP binding"/>
    <property type="evidence" value="ECO:0007669"/>
    <property type="project" value="UniProtKB-KW"/>
</dbReference>
<dbReference type="Gene3D" id="3.40.50.300">
    <property type="entry name" value="P-loop containing nucleotide triphosphate hydrolases"/>
    <property type="match status" value="1"/>
</dbReference>
<dbReference type="SUPFAM" id="SSF52540">
    <property type="entry name" value="P-loop containing nucleoside triphosphate hydrolases"/>
    <property type="match status" value="1"/>
</dbReference>
<dbReference type="InterPro" id="IPR002078">
    <property type="entry name" value="Sigma_54_int"/>
</dbReference>
<sequence>MSPSRGRRDIKVNVRIIAATNRALLQMVKKGDFRVDLYYRLNGICINIPPLRERPEDIIALIGFYMKRFNEKYQTCKFLSPEALEVLQNYEWPGNIRELINLIERLILTVPKEKINEEDLPDYIKNKSC</sequence>
<keyword evidence="2" id="KW-0067">ATP-binding</keyword>
<protein>
    <submittedName>
        <fullName evidence="6">Sigma-54-dependent Fis family transcriptional regulator</fullName>
    </submittedName>
</protein>
<evidence type="ECO:0000259" key="5">
    <source>
        <dbReference type="PROSITE" id="PS50045"/>
    </source>
</evidence>
<organism evidence="6">
    <name type="scientific">candidate division WOR-3 bacterium</name>
    <dbReference type="NCBI Taxonomy" id="2052148"/>
    <lineage>
        <taxon>Bacteria</taxon>
        <taxon>Bacteria division WOR-3</taxon>
    </lineage>
</organism>
<dbReference type="GO" id="GO:0006355">
    <property type="term" value="P:regulation of DNA-templated transcription"/>
    <property type="evidence" value="ECO:0007669"/>
    <property type="project" value="InterPro"/>
</dbReference>
<proteinExistence type="predicted"/>
<evidence type="ECO:0000256" key="1">
    <source>
        <dbReference type="ARBA" id="ARBA00022741"/>
    </source>
</evidence>
<evidence type="ECO:0000256" key="4">
    <source>
        <dbReference type="ARBA" id="ARBA00023163"/>
    </source>
</evidence>
<evidence type="ECO:0000256" key="3">
    <source>
        <dbReference type="ARBA" id="ARBA00023015"/>
    </source>
</evidence>
<dbReference type="InterPro" id="IPR025944">
    <property type="entry name" value="Sigma_54_int_dom_CS"/>
</dbReference>
<evidence type="ECO:0000313" key="6">
    <source>
        <dbReference type="EMBL" id="HEN27307.1"/>
    </source>
</evidence>
<dbReference type="InterPro" id="IPR058031">
    <property type="entry name" value="AAA_lid_NorR"/>
</dbReference>
<dbReference type="PROSITE" id="PS00688">
    <property type="entry name" value="SIGMA54_INTERACT_3"/>
    <property type="match status" value="1"/>
</dbReference>
<dbReference type="Pfam" id="PF00158">
    <property type="entry name" value="Sigma54_activat"/>
    <property type="match status" value="1"/>
</dbReference>
<dbReference type="Gene3D" id="1.10.8.60">
    <property type="match status" value="1"/>
</dbReference>
<feature type="domain" description="Sigma-54 factor interaction" evidence="5">
    <location>
        <begin position="1"/>
        <end position="108"/>
    </location>
</feature>
<evidence type="ECO:0000256" key="2">
    <source>
        <dbReference type="ARBA" id="ARBA00022840"/>
    </source>
</evidence>
<comment type="caution">
    <text evidence="6">The sequence shown here is derived from an EMBL/GenBank/DDBJ whole genome shotgun (WGS) entry which is preliminary data.</text>
</comment>
<dbReference type="PROSITE" id="PS50045">
    <property type="entry name" value="SIGMA54_INTERACT_4"/>
    <property type="match status" value="1"/>
</dbReference>
<dbReference type="InterPro" id="IPR027417">
    <property type="entry name" value="P-loop_NTPase"/>
</dbReference>